<dbReference type="PANTHER" id="PTHR37534">
    <property type="entry name" value="TRANSCRIPTIONAL ACTIVATOR PROTEIN UGA3"/>
    <property type="match status" value="1"/>
</dbReference>
<dbReference type="PROSITE" id="PS00463">
    <property type="entry name" value="ZN2_CY6_FUNGAL_1"/>
    <property type="match status" value="1"/>
</dbReference>
<evidence type="ECO:0000256" key="5">
    <source>
        <dbReference type="ARBA" id="ARBA00023242"/>
    </source>
</evidence>
<protein>
    <recommendedName>
        <fullName evidence="7">Zn(2)-C6 fungal-type domain-containing protein</fullName>
    </recommendedName>
</protein>
<keyword evidence="6" id="KW-0472">Membrane</keyword>
<dbReference type="Gene3D" id="4.10.240.10">
    <property type="entry name" value="Zn(2)-C6 fungal-type DNA-binding domain"/>
    <property type="match status" value="1"/>
</dbReference>
<dbReference type="Pfam" id="PF00172">
    <property type="entry name" value="Zn_clus"/>
    <property type="match status" value="1"/>
</dbReference>
<keyword evidence="4" id="KW-0804">Transcription</keyword>
<reference evidence="9" key="1">
    <citation type="journal article" date="2017" name="Genome Biol.">
        <title>Comparative genomics reveals high biological diversity and specific adaptations in the industrially and medically important fungal genus Aspergillus.</title>
        <authorList>
            <person name="de Vries R.P."/>
            <person name="Riley R."/>
            <person name="Wiebenga A."/>
            <person name="Aguilar-Osorio G."/>
            <person name="Amillis S."/>
            <person name="Uchima C.A."/>
            <person name="Anderluh G."/>
            <person name="Asadollahi M."/>
            <person name="Askin M."/>
            <person name="Barry K."/>
            <person name="Battaglia E."/>
            <person name="Bayram O."/>
            <person name="Benocci T."/>
            <person name="Braus-Stromeyer S.A."/>
            <person name="Caldana C."/>
            <person name="Canovas D."/>
            <person name="Cerqueira G.C."/>
            <person name="Chen F."/>
            <person name="Chen W."/>
            <person name="Choi C."/>
            <person name="Clum A."/>
            <person name="Dos Santos R.A."/>
            <person name="Damasio A.R."/>
            <person name="Diallinas G."/>
            <person name="Emri T."/>
            <person name="Fekete E."/>
            <person name="Flipphi M."/>
            <person name="Freyberg S."/>
            <person name="Gallo A."/>
            <person name="Gournas C."/>
            <person name="Habgood R."/>
            <person name="Hainaut M."/>
            <person name="Harispe M.L."/>
            <person name="Henrissat B."/>
            <person name="Hilden K.S."/>
            <person name="Hope R."/>
            <person name="Hossain A."/>
            <person name="Karabika E."/>
            <person name="Karaffa L."/>
            <person name="Karanyi Z."/>
            <person name="Krasevec N."/>
            <person name="Kuo A."/>
            <person name="Kusch H."/>
            <person name="LaButti K."/>
            <person name="Lagendijk E.L."/>
            <person name="Lapidus A."/>
            <person name="Levasseur A."/>
            <person name="Lindquist E."/>
            <person name="Lipzen A."/>
            <person name="Logrieco A.F."/>
            <person name="MacCabe A."/>
            <person name="Maekelae M.R."/>
            <person name="Malavazi I."/>
            <person name="Melin P."/>
            <person name="Meyer V."/>
            <person name="Mielnichuk N."/>
            <person name="Miskei M."/>
            <person name="Molnar A.P."/>
            <person name="Mule G."/>
            <person name="Ngan C.Y."/>
            <person name="Orejas M."/>
            <person name="Orosz E."/>
            <person name="Ouedraogo J.P."/>
            <person name="Overkamp K.M."/>
            <person name="Park H.-S."/>
            <person name="Perrone G."/>
            <person name="Piumi F."/>
            <person name="Punt P.J."/>
            <person name="Ram A.F."/>
            <person name="Ramon A."/>
            <person name="Rauscher S."/>
            <person name="Record E."/>
            <person name="Riano-Pachon D.M."/>
            <person name="Robert V."/>
            <person name="Roehrig J."/>
            <person name="Ruller R."/>
            <person name="Salamov A."/>
            <person name="Salih N.S."/>
            <person name="Samson R.A."/>
            <person name="Sandor E."/>
            <person name="Sanguinetti M."/>
            <person name="Schuetze T."/>
            <person name="Sepcic K."/>
            <person name="Shelest E."/>
            <person name="Sherlock G."/>
            <person name="Sophianopoulou V."/>
            <person name="Squina F.M."/>
            <person name="Sun H."/>
            <person name="Susca A."/>
            <person name="Todd R.B."/>
            <person name="Tsang A."/>
            <person name="Unkles S.E."/>
            <person name="van de Wiele N."/>
            <person name="van Rossen-Uffink D."/>
            <person name="Oliveira J.V."/>
            <person name="Vesth T.C."/>
            <person name="Visser J."/>
            <person name="Yu J.-H."/>
            <person name="Zhou M."/>
            <person name="Andersen M.R."/>
            <person name="Archer D.B."/>
            <person name="Baker S.E."/>
            <person name="Benoit I."/>
            <person name="Brakhage A.A."/>
            <person name="Braus G.H."/>
            <person name="Fischer R."/>
            <person name="Frisvad J.C."/>
            <person name="Goldman G.H."/>
            <person name="Houbraken J."/>
            <person name="Oakley B."/>
            <person name="Pocsi I."/>
            <person name="Scazzocchio C."/>
            <person name="Seiboth B."/>
            <person name="vanKuyk P.A."/>
            <person name="Wortman J."/>
            <person name="Dyer P.S."/>
            <person name="Grigoriev I.V."/>
        </authorList>
    </citation>
    <scope>NUCLEOTIDE SEQUENCE [LARGE SCALE GENOMIC DNA]</scope>
    <source>
        <strain evidence="9">CBS 583.65</strain>
    </source>
</reference>
<dbReference type="VEuPathDB" id="FungiDB:ASPVEDRAFT_34917"/>
<feature type="transmembrane region" description="Helical" evidence="6">
    <location>
        <begin position="210"/>
        <end position="227"/>
    </location>
</feature>
<accession>A0A1L9Q4U4</accession>
<proteinExistence type="predicted"/>
<keyword evidence="6" id="KW-1133">Transmembrane helix</keyword>
<name>A0A1L9Q4U4_ASPVE</name>
<evidence type="ECO:0000259" key="7">
    <source>
        <dbReference type="PROSITE" id="PS50048"/>
    </source>
</evidence>
<keyword evidence="3" id="KW-0238">DNA-binding</keyword>
<dbReference type="InterPro" id="IPR001138">
    <property type="entry name" value="Zn2Cys6_DnaBD"/>
</dbReference>
<dbReference type="PANTHER" id="PTHR37534:SF17">
    <property type="entry name" value="ZN(2)-C6 FUNGAL-TYPE DOMAIN-CONTAINING PROTEIN"/>
    <property type="match status" value="1"/>
</dbReference>
<keyword evidence="5" id="KW-0539">Nucleus</keyword>
<feature type="domain" description="Zn(2)-C6 fungal-type" evidence="7">
    <location>
        <begin position="14"/>
        <end position="43"/>
    </location>
</feature>
<comment type="subcellular location">
    <subcellularLocation>
        <location evidence="1">Nucleus</location>
    </subcellularLocation>
</comment>
<dbReference type="GO" id="GO:0000976">
    <property type="term" value="F:transcription cis-regulatory region binding"/>
    <property type="evidence" value="ECO:0007669"/>
    <property type="project" value="TreeGrafter"/>
</dbReference>
<dbReference type="GO" id="GO:0000981">
    <property type="term" value="F:DNA-binding transcription factor activity, RNA polymerase II-specific"/>
    <property type="evidence" value="ECO:0007669"/>
    <property type="project" value="InterPro"/>
</dbReference>
<dbReference type="Proteomes" id="UP000184073">
    <property type="component" value="Unassembled WGS sequence"/>
</dbReference>
<evidence type="ECO:0000313" key="8">
    <source>
        <dbReference type="EMBL" id="OJJ08787.1"/>
    </source>
</evidence>
<evidence type="ECO:0000256" key="1">
    <source>
        <dbReference type="ARBA" id="ARBA00004123"/>
    </source>
</evidence>
<dbReference type="GO" id="GO:0005634">
    <property type="term" value="C:nucleus"/>
    <property type="evidence" value="ECO:0007669"/>
    <property type="project" value="UniProtKB-SubCell"/>
</dbReference>
<dbReference type="InterPro" id="IPR036864">
    <property type="entry name" value="Zn2-C6_fun-type_DNA-bd_sf"/>
</dbReference>
<dbReference type="SUPFAM" id="SSF57701">
    <property type="entry name" value="Zn2/Cys6 DNA-binding domain"/>
    <property type="match status" value="1"/>
</dbReference>
<evidence type="ECO:0000256" key="6">
    <source>
        <dbReference type="SAM" id="Phobius"/>
    </source>
</evidence>
<dbReference type="OrthoDB" id="5386330at2759"/>
<sequence length="436" mass="49518">MPRKKRKYEPKAKGCYECSQRRIHCDRAEPQCRKCIAKGMSCSGMGIRHRFHEGMAARGRFAGKPIDAVYEQTRHKPRPKTRINALGEGDMTVTGSPPLRNTARGFLDSPPVLQLSISEHIACEMVAFDGPHNGWRSIVLPIALEDELVMNAVLTVASFHFHLYYQQDISRHLSLGNCEADEASTQLYGAVVHGLRQRQNLQSYDQQDQLSILLTILLLLVVAMVTGSPDFPIMFKALQSALAAIERSCIGQGELADFISRQFQKLRIYAAPFISEADGFQVLSSQHWSVEVLSCLNYCQSWQPQHASAVSVITDLVHQAHDIYINQARDLLSADARPMFAIPDTVARIDRFKHTMELFPEDSPGEQVLIWASFLAASDCMLDEHKTFFKELFQRYHRRSGFNNILGALHLLQKIWNRSVEDRWTSFLPQERLFVM</sequence>
<dbReference type="Pfam" id="PF11951">
    <property type="entry name" value="Fungal_trans_2"/>
    <property type="match status" value="2"/>
</dbReference>
<dbReference type="AlphaFoldDB" id="A0A1L9Q4U4"/>
<evidence type="ECO:0000256" key="4">
    <source>
        <dbReference type="ARBA" id="ARBA00023163"/>
    </source>
</evidence>
<gene>
    <name evidence="8" type="ORF">ASPVEDRAFT_34917</name>
</gene>
<evidence type="ECO:0000256" key="3">
    <source>
        <dbReference type="ARBA" id="ARBA00023125"/>
    </source>
</evidence>
<dbReference type="GO" id="GO:0045944">
    <property type="term" value="P:positive regulation of transcription by RNA polymerase II"/>
    <property type="evidence" value="ECO:0007669"/>
    <property type="project" value="TreeGrafter"/>
</dbReference>
<keyword evidence="9" id="KW-1185">Reference proteome</keyword>
<dbReference type="PROSITE" id="PS50048">
    <property type="entry name" value="ZN2_CY6_FUNGAL_2"/>
    <property type="match status" value="1"/>
</dbReference>
<dbReference type="STRING" id="1036611.A0A1L9Q4U4"/>
<dbReference type="GeneID" id="63726411"/>
<evidence type="ECO:0000256" key="2">
    <source>
        <dbReference type="ARBA" id="ARBA00023015"/>
    </source>
</evidence>
<dbReference type="EMBL" id="KV878141">
    <property type="protein sequence ID" value="OJJ08787.1"/>
    <property type="molecule type" value="Genomic_DNA"/>
</dbReference>
<dbReference type="InterPro" id="IPR021858">
    <property type="entry name" value="Fun_TF"/>
</dbReference>
<keyword evidence="6" id="KW-0812">Transmembrane</keyword>
<dbReference type="GO" id="GO:0008270">
    <property type="term" value="F:zinc ion binding"/>
    <property type="evidence" value="ECO:0007669"/>
    <property type="project" value="InterPro"/>
</dbReference>
<dbReference type="CDD" id="cd00067">
    <property type="entry name" value="GAL4"/>
    <property type="match status" value="1"/>
</dbReference>
<evidence type="ECO:0000313" key="9">
    <source>
        <dbReference type="Proteomes" id="UP000184073"/>
    </source>
</evidence>
<keyword evidence="2" id="KW-0805">Transcription regulation</keyword>
<organism evidence="8 9">
    <name type="scientific">Aspergillus versicolor CBS 583.65</name>
    <dbReference type="NCBI Taxonomy" id="1036611"/>
    <lineage>
        <taxon>Eukaryota</taxon>
        <taxon>Fungi</taxon>
        <taxon>Dikarya</taxon>
        <taxon>Ascomycota</taxon>
        <taxon>Pezizomycotina</taxon>
        <taxon>Eurotiomycetes</taxon>
        <taxon>Eurotiomycetidae</taxon>
        <taxon>Eurotiales</taxon>
        <taxon>Aspergillaceae</taxon>
        <taxon>Aspergillus</taxon>
        <taxon>Aspergillus subgen. Nidulantes</taxon>
    </lineage>
</organism>
<dbReference type="RefSeq" id="XP_040674549.1">
    <property type="nucleotide sequence ID" value="XM_040810900.1"/>
</dbReference>